<reference evidence="1 2" key="1">
    <citation type="submission" date="2020-10" db="EMBL/GenBank/DDBJ databases">
        <title>Connecting structure to function with the recovery of over 1000 high-quality activated sludge metagenome-assembled genomes encoding full-length rRNA genes using long-read sequencing.</title>
        <authorList>
            <person name="Singleton C.M."/>
            <person name="Petriglieri F."/>
            <person name="Kristensen J.M."/>
            <person name="Kirkegaard R.H."/>
            <person name="Michaelsen T.Y."/>
            <person name="Andersen M.H."/>
            <person name="Karst S.M."/>
            <person name="Dueholm M.S."/>
            <person name="Nielsen P.H."/>
            <person name="Albertsen M."/>
        </authorList>
    </citation>
    <scope>NUCLEOTIDE SEQUENCE [LARGE SCALE GENOMIC DNA]</scope>
    <source>
        <strain evidence="1">Ribe_18-Q3-R11-54_BAT3C.373</strain>
    </source>
</reference>
<organism evidence="1 2">
    <name type="scientific">Candidatus Defluviibacterium haderslevense</name>
    <dbReference type="NCBI Taxonomy" id="2981993"/>
    <lineage>
        <taxon>Bacteria</taxon>
        <taxon>Pseudomonadati</taxon>
        <taxon>Bacteroidota</taxon>
        <taxon>Saprospiria</taxon>
        <taxon>Saprospirales</taxon>
        <taxon>Saprospiraceae</taxon>
        <taxon>Candidatus Defluviibacterium</taxon>
    </lineage>
</organism>
<dbReference type="EMBL" id="JADKFW010000009">
    <property type="protein sequence ID" value="MBK9718280.1"/>
    <property type="molecule type" value="Genomic_DNA"/>
</dbReference>
<proteinExistence type="predicted"/>
<dbReference type="AlphaFoldDB" id="A0A9D7SAU6"/>
<evidence type="ECO:0000313" key="1">
    <source>
        <dbReference type="EMBL" id="MBK9718280.1"/>
    </source>
</evidence>
<name>A0A9D7SAU6_9BACT</name>
<dbReference type="Proteomes" id="UP000808349">
    <property type="component" value="Unassembled WGS sequence"/>
</dbReference>
<sequence length="148" mass="16709">MDTNEALLKEFRELKQHFIGRPYVTHNKDGVQRSEDGHTIYRIHPSMGGVFDKNGTYNIACNKVYVQNAGNTKVFLFGGFTLLPGEKIFIGAENDYAQTEGQLQYDFDTVSLDPADPTPRNRFEILKFNTNHPDLSFLGSQGKTTRSS</sequence>
<comment type="caution">
    <text evidence="1">The sequence shown here is derived from an EMBL/GenBank/DDBJ whole genome shotgun (WGS) entry which is preliminary data.</text>
</comment>
<gene>
    <name evidence="1" type="ORF">IPO85_12370</name>
</gene>
<accession>A0A9D7SAU6</accession>
<evidence type="ECO:0000313" key="2">
    <source>
        <dbReference type="Proteomes" id="UP000808349"/>
    </source>
</evidence>
<protein>
    <submittedName>
        <fullName evidence="1">Uncharacterized protein</fullName>
    </submittedName>
</protein>